<organism evidence="2 3">
    <name type="scientific">Sphingobacterium haloxyli</name>
    <dbReference type="NCBI Taxonomy" id="2100533"/>
    <lineage>
        <taxon>Bacteria</taxon>
        <taxon>Pseudomonadati</taxon>
        <taxon>Bacteroidota</taxon>
        <taxon>Sphingobacteriia</taxon>
        <taxon>Sphingobacteriales</taxon>
        <taxon>Sphingobacteriaceae</taxon>
        <taxon>Sphingobacterium</taxon>
    </lineage>
</organism>
<evidence type="ECO:0000313" key="2">
    <source>
        <dbReference type="EMBL" id="PRD48440.1"/>
    </source>
</evidence>
<protein>
    <submittedName>
        <fullName evidence="2">Crp/Fnr family transcriptional regulator</fullName>
    </submittedName>
</protein>
<dbReference type="InterPro" id="IPR000595">
    <property type="entry name" value="cNMP-bd_dom"/>
</dbReference>
<dbReference type="AlphaFoldDB" id="A0A2S9J6R5"/>
<keyword evidence="3" id="KW-1185">Reference proteome</keyword>
<dbReference type="InterPro" id="IPR018490">
    <property type="entry name" value="cNMP-bd_dom_sf"/>
</dbReference>
<dbReference type="Pfam" id="PF00027">
    <property type="entry name" value="cNMP_binding"/>
    <property type="match status" value="1"/>
</dbReference>
<dbReference type="EMBL" id="PVBQ01000003">
    <property type="protein sequence ID" value="PRD48440.1"/>
    <property type="molecule type" value="Genomic_DNA"/>
</dbReference>
<dbReference type="OrthoDB" id="1092431at2"/>
<accession>A0A2S9J6R5</accession>
<name>A0A2S9J6R5_9SPHI</name>
<proteinExistence type="predicted"/>
<feature type="domain" description="Cyclic nucleotide-binding" evidence="1">
    <location>
        <begin position="11"/>
        <end position="107"/>
    </location>
</feature>
<sequence length="191" mass="22732">MSKILFQHINKFVSMEDQVLEEVISYFTHRDVEKKELLMRSGDTILHDYFVLSGCLQMYFIDKDGTEHTVQFALQGWWLADYLALQAKKPTEFFIQAVKKTAILSISATKRVELFETFPKLESYFRTVYQIAYGSYQTRMKYILSYSKEEIYFKFRDEFPEFVNSIPQYLIANYLGLSPEYISKLRRKHIS</sequence>
<dbReference type="InterPro" id="IPR014710">
    <property type="entry name" value="RmlC-like_jellyroll"/>
</dbReference>
<comment type="caution">
    <text evidence="2">The sequence shown here is derived from an EMBL/GenBank/DDBJ whole genome shotgun (WGS) entry which is preliminary data.</text>
</comment>
<dbReference type="Proteomes" id="UP000239711">
    <property type="component" value="Unassembled WGS sequence"/>
</dbReference>
<reference evidence="2 3" key="1">
    <citation type="submission" date="2018-02" db="EMBL/GenBank/DDBJ databases">
        <title>The draft genome of Sphingobacterium sp. 5JN-11.</title>
        <authorList>
            <person name="Liu L."/>
            <person name="Li L."/>
            <person name="Liang L."/>
            <person name="Zhang X."/>
            <person name="Wang T."/>
        </authorList>
    </citation>
    <scope>NUCLEOTIDE SEQUENCE [LARGE SCALE GENOMIC DNA]</scope>
    <source>
        <strain evidence="2 3">5JN-11</strain>
    </source>
</reference>
<dbReference type="CDD" id="cd00038">
    <property type="entry name" value="CAP_ED"/>
    <property type="match status" value="1"/>
</dbReference>
<dbReference type="PROSITE" id="PS50042">
    <property type="entry name" value="CNMP_BINDING_3"/>
    <property type="match status" value="1"/>
</dbReference>
<dbReference type="SUPFAM" id="SSF51206">
    <property type="entry name" value="cAMP-binding domain-like"/>
    <property type="match status" value="1"/>
</dbReference>
<evidence type="ECO:0000259" key="1">
    <source>
        <dbReference type="PROSITE" id="PS50042"/>
    </source>
</evidence>
<gene>
    <name evidence="2" type="ORF">C5745_04335</name>
</gene>
<dbReference type="Gene3D" id="2.60.120.10">
    <property type="entry name" value="Jelly Rolls"/>
    <property type="match status" value="1"/>
</dbReference>
<evidence type="ECO:0000313" key="3">
    <source>
        <dbReference type="Proteomes" id="UP000239711"/>
    </source>
</evidence>